<dbReference type="RefSeq" id="WP_317831669.1">
    <property type="nucleotide sequence ID" value="NZ_CP136920.1"/>
</dbReference>
<dbReference type="Gene3D" id="3.40.50.2000">
    <property type="entry name" value="Glycogen Phosphorylase B"/>
    <property type="match status" value="2"/>
</dbReference>
<dbReference type="Proteomes" id="UP001304300">
    <property type="component" value="Chromosome"/>
</dbReference>
<keyword evidence="1" id="KW-0328">Glycosyltransferase</keyword>
<sequence length="378" mass="42553">MAEQSSKPTIVFFMHQTALGGAELASLGIIKKCREWSYPVKVITHKRGKLFDAFTEAAKGRQLEVPFPYPRQPLSWTRWPHFRQKGRAFLGNRHGKHILFSTDFLSLWAALQLKSKQDFVISLWQGEYGFNDDRCLEKWKQYGADKANLLCASEPIQQHAEASKQLNQKVHLLNPQIDTERFDPNQFNRSASRKKLGWSQEDSIAVCVGRIGSGKGQITLARKFAESSLRSKWKLYFAGPASEEDAQELNEICNKVPDQRMQWLGPVDSIPTLLSAADISLAPGTFQESFGLAHAEAVIMGNPLITFPVGAIPSVLGTDYPGFVNEAGDMNAFFTKWADTALVEKMKQDADIYRSKLIRRFGNDAWNANLFKILEKAP</sequence>
<dbReference type="SUPFAM" id="SSF53756">
    <property type="entry name" value="UDP-Glycosyltransferase/glycogen phosphorylase"/>
    <property type="match status" value="1"/>
</dbReference>
<dbReference type="GO" id="GO:0016757">
    <property type="term" value="F:glycosyltransferase activity"/>
    <property type="evidence" value="ECO:0007669"/>
    <property type="project" value="UniProtKB-KW"/>
</dbReference>
<dbReference type="Pfam" id="PF13692">
    <property type="entry name" value="Glyco_trans_1_4"/>
    <property type="match status" value="1"/>
</dbReference>
<name>A0AAQ3QQ05_9BACT</name>
<accession>A0AAQ3QQ05</accession>
<evidence type="ECO:0000313" key="2">
    <source>
        <dbReference type="Proteomes" id="UP001304300"/>
    </source>
</evidence>
<dbReference type="EC" id="2.4.-.-" evidence="1"/>
<dbReference type="AlphaFoldDB" id="A0AAQ3QQ05"/>
<dbReference type="CDD" id="cd03801">
    <property type="entry name" value="GT4_PimA-like"/>
    <property type="match status" value="1"/>
</dbReference>
<keyword evidence="2" id="KW-1185">Reference proteome</keyword>
<protein>
    <submittedName>
        <fullName evidence="1">Glycosyltransferase family 4 protein</fullName>
        <ecNumber evidence="1">2.4.-.-</ecNumber>
    </submittedName>
</protein>
<gene>
    <name evidence="1" type="ORF">RZN69_13755</name>
</gene>
<dbReference type="EMBL" id="CP136920">
    <property type="protein sequence ID" value="WOO39683.1"/>
    <property type="molecule type" value="Genomic_DNA"/>
</dbReference>
<dbReference type="PANTHER" id="PTHR45947">
    <property type="entry name" value="SULFOQUINOVOSYL TRANSFERASE SQD2"/>
    <property type="match status" value="1"/>
</dbReference>
<proteinExistence type="predicted"/>
<dbReference type="PANTHER" id="PTHR45947:SF3">
    <property type="entry name" value="SULFOQUINOVOSYL TRANSFERASE SQD2"/>
    <property type="match status" value="1"/>
</dbReference>
<keyword evidence="1" id="KW-0808">Transferase</keyword>
<organism evidence="1 2">
    <name type="scientific">Rubellicoccus peritrichatus</name>
    <dbReference type="NCBI Taxonomy" id="3080537"/>
    <lineage>
        <taxon>Bacteria</taxon>
        <taxon>Pseudomonadati</taxon>
        <taxon>Verrucomicrobiota</taxon>
        <taxon>Opitutia</taxon>
        <taxon>Puniceicoccales</taxon>
        <taxon>Cerasicoccaceae</taxon>
        <taxon>Rubellicoccus</taxon>
    </lineage>
</organism>
<dbReference type="InterPro" id="IPR050194">
    <property type="entry name" value="Glycosyltransferase_grp1"/>
</dbReference>
<dbReference type="KEGG" id="puo:RZN69_13755"/>
<reference evidence="1 2" key="1">
    <citation type="submission" date="2023-10" db="EMBL/GenBank/DDBJ databases">
        <title>Rubellicoccus peritrichatus gen. nov., sp. nov., isolated from an algae of coral reef tank.</title>
        <authorList>
            <person name="Luo J."/>
        </authorList>
    </citation>
    <scope>NUCLEOTIDE SEQUENCE [LARGE SCALE GENOMIC DNA]</scope>
    <source>
        <strain evidence="1 2">CR14</strain>
    </source>
</reference>
<evidence type="ECO:0000313" key="1">
    <source>
        <dbReference type="EMBL" id="WOO39683.1"/>
    </source>
</evidence>